<reference evidence="3" key="1">
    <citation type="submission" date="2020-01" db="EMBL/GenBank/DDBJ databases">
        <authorList>
            <person name="Richard D."/>
        </authorList>
    </citation>
    <scope>NUCLEOTIDE SEQUENCE</scope>
    <source>
        <strain evidence="3">JP541</strain>
    </source>
</reference>
<dbReference type="GO" id="GO:0003677">
    <property type="term" value="F:DNA binding"/>
    <property type="evidence" value="ECO:0007669"/>
    <property type="project" value="UniProtKB-KW"/>
</dbReference>
<evidence type="ECO:0000256" key="2">
    <source>
        <dbReference type="ARBA" id="ARBA00023125"/>
    </source>
</evidence>
<keyword evidence="1" id="KW-0680">Restriction system</keyword>
<dbReference type="GO" id="GO:0009307">
    <property type="term" value="P:DNA restriction-modification system"/>
    <property type="evidence" value="ECO:0007669"/>
    <property type="project" value="UniProtKB-KW"/>
</dbReference>
<feature type="non-terminal residue" evidence="3">
    <location>
        <position position="1"/>
    </location>
</feature>
<dbReference type="AlphaFoldDB" id="A0A8I0HDP7"/>
<keyword evidence="2" id="KW-0238">DNA-binding</keyword>
<comment type="caution">
    <text evidence="3">The sequence shown here is derived from an EMBL/GenBank/DDBJ whole genome shotgun (WGS) entry which is preliminary data.</text>
</comment>
<feature type="non-terminal residue" evidence="3">
    <location>
        <position position="90"/>
    </location>
</feature>
<gene>
    <name evidence="3" type="ORF">GUH15_24165</name>
</gene>
<sequence>QPEYSDDGIPVIKISNLKSEYIDDDFTEFASEEYTNKLTENKFVRPNDIIFCSIGKGSLGKVDIVEKNYNAILSTDNYILRINGKKYNPY</sequence>
<evidence type="ECO:0008006" key="5">
    <source>
        <dbReference type="Google" id="ProtNLM"/>
    </source>
</evidence>
<proteinExistence type="predicted"/>
<dbReference type="Proteomes" id="UP000653002">
    <property type="component" value="Unassembled WGS sequence"/>
</dbReference>
<organism evidence="3 4">
    <name type="scientific">Xanthomonas citri pv. citri</name>
    <dbReference type="NCBI Taxonomy" id="611301"/>
    <lineage>
        <taxon>Bacteria</taxon>
        <taxon>Pseudomonadati</taxon>
        <taxon>Pseudomonadota</taxon>
        <taxon>Gammaproteobacteria</taxon>
        <taxon>Lysobacterales</taxon>
        <taxon>Lysobacteraceae</taxon>
        <taxon>Xanthomonas</taxon>
    </lineage>
</organism>
<evidence type="ECO:0000313" key="3">
    <source>
        <dbReference type="EMBL" id="MBD4339091.1"/>
    </source>
</evidence>
<dbReference type="InterPro" id="IPR044946">
    <property type="entry name" value="Restrct_endonuc_typeI_TRD_sf"/>
</dbReference>
<accession>A0A8I0HDP7</accession>
<dbReference type="SUPFAM" id="SSF116734">
    <property type="entry name" value="DNA methylase specificity domain"/>
    <property type="match status" value="1"/>
</dbReference>
<dbReference type="EMBL" id="JAABFR010002011">
    <property type="protein sequence ID" value="MBD4339091.1"/>
    <property type="molecule type" value="Genomic_DNA"/>
</dbReference>
<dbReference type="Gene3D" id="3.90.220.20">
    <property type="entry name" value="DNA methylase specificity domains"/>
    <property type="match status" value="1"/>
</dbReference>
<evidence type="ECO:0000313" key="4">
    <source>
        <dbReference type="Proteomes" id="UP000653002"/>
    </source>
</evidence>
<name>A0A8I0HDP7_XANCI</name>
<protein>
    <recommendedName>
        <fullName evidence="5">Restriction endonuclease subunit S</fullName>
    </recommendedName>
</protein>
<evidence type="ECO:0000256" key="1">
    <source>
        <dbReference type="ARBA" id="ARBA00022747"/>
    </source>
</evidence>